<evidence type="ECO:0000256" key="3">
    <source>
        <dbReference type="ARBA" id="ARBA00022692"/>
    </source>
</evidence>
<dbReference type="PANTHER" id="PTHR42643:SF38">
    <property type="entry name" value="IONOTROPIC RECEPTOR 100A"/>
    <property type="match status" value="1"/>
</dbReference>
<evidence type="ECO:0000256" key="1">
    <source>
        <dbReference type="ARBA" id="ARBA00004651"/>
    </source>
</evidence>
<organism evidence="9 10">
    <name type="scientific">Loxostege sticticalis</name>
    <name type="common">Beet webworm moth</name>
    <dbReference type="NCBI Taxonomy" id="481309"/>
    <lineage>
        <taxon>Eukaryota</taxon>
        <taxon>Metazoa</taxon>
        <taxon>Ecdysozoa</taxon>
        <taxon>Arthropoda</taxon>
        <taxon>Hexapoda</taxon>
        <taxon>Insecta</taxon>
        <taxon>Pterygota</taxon>
        <taxon>Neoptera</taxon>
        <taxon>Endopterygota</taxon>
        <taxon>Lepidoptera</taxon>
        <taxon>Glossata</taxon>
        <taxon>Ditrysia</taxon>
        <taxon>Pyraloidea</taxon>
        <taxon>Crambidae</taxon>
        <taxon>Pyraustinae</taxon>
        <taxon>Loxostege</taxon>
    </lineage>
</organism>
<comment type="caution">
    <text evidence="9">The sequence shown here is derived from an EMBL/GenBank/DDBJ whole genome shotgun (WGS) entry which is preliminary data.</text>
</comment>
<keyword evidence="2" id="KW-1003">Cell membrane</keyword>
<evidence type="ECO:0000256" key="5">
    <source>
        <dbReference type="ARBA" id="ARBA00023136"/>
    </source>
</evidence>
<protein>
    <recommendedName>
        <fullName evidence="11">Ionotropic receptor</fullName>
    </recommendedName>
</protein>
<feature type="transmembrane region" description="Helical" evidence="8">
    <location>
        <begin position="513"/>
        <end position="533"/>
    </location>
</feature>
<dbReference type="AlphaFoldDB" id="A0ABD0SKZ9"/>
<dbReference type="PANTHER" id="PTHR42643">
    <property type="entry name" value="IONOTROPIC RECEPTOR 20A-RELATED"/>
    <property type="match status" value="1"/>
</dbReference>
<keyword evidence="3 8" id="KW-0812">Transmembrane</keyword>
<dbReference type="Proteomes" id="UP001549921">
    <property type="component" value="Unassembled WGS sequence"/>
</dbReference>
<proteinExistence type="predicted"/>
<keyword evidence="7" id="KW-0325">Glycoprotein</keyword>
<gene>
    <name evidence="9" type="ORF">ABMA28_006371</name>
</gene>
<dbReference type="EMBL" id="JBEDNZ010000019">
    <property type="protein sequence ID" value="KAL0820513.1"/>
    <property type="molecule type" value="Genomic_DNA"/>
</dbReference>
<keyword evidence="6" id="KW-0675">Receptor</keyword>
<evidence type="ECO:0000256" key="6">
    <source>
        <dbReference type="ARBA" id="ARBA00023170"/>
    </source>
</evidence>
<sequence length="550" mass="64408">MVVIQEFNTDIIYHATMKALLKSHLSTVYIVITTRDPKYKCVKGVFHDDVFKTIDLFLNRIWHEYQMFVVVVGFPFVCPEYFVVYDHKRPSEHELYDRTITALPEKSAELRKSLRKGWFNLTKGYPLRANIFERFPTSISECENMHTYLTMDEKYTNGMCGMDAFVMHDILRYFQFNATFPELPSDDDYGWVENNTVTGSLGQLLQDEFDISFNSRFMVQYLDWDEIQFLHYVSFDSICAMLKNPDIFSLWYYTYLFLRPSTWAVFLSLLALCSVTNKVFGRVHKSMGKKTDSSNIIDLISIGVSGRYFNKRIKASILGAICLLVSIVLYALFQVLYLPNCAYIQQGHVNYVYATLVGRNRFNTLNELHKSHVRIYTTTSFYNLIGSDFTPDQIVLNANVTTGDVLKYNNMASLERKSDVILEILRYYTDEEGWPLMYLVRQCYCDYYLSYIAKKGFPFTTEMKVYLMKLIESGLPDAYYRFTQNALQLSMTKNYHRPRSVPRPFTPSDLSEFRIAFSFLCVGYLVSTIVLVLERWWAKRSERNLIEFSL</sequence>
<feature type="transmembrane region" description="Helical" evidence="8">
    <location>
        <begin position="317"/>
        <end position="338"/>
    </location>
</feature>
<dbReference type="InterPro" id="IPR052192">
    <property type="entry name" value="Insect_Ionotropic_Sensory_Rcpt"/>
</dbReference>
<evidence type="ECO:0000313" key="9">
    <source>
        <dbReference type="EMBL" id="KAL0820513.1"/>
    </source>
</evidence>
<reference evidence="9 10" key="1">
    <citation type="submission" date="2024-06" db="EMBL/GenBank/DDBJ databases">
        <title>A chromosome-level genome assembly of beet webworm, Loxostege sticticalis.</title>
        <authorList>
            <person name="Zhang Y."/>
        </authorList>
    </citation>
    <scope>NUCLEOTIDE SEQUENCE [LARGE SCALE GENOMIC DNA]</scope>
    <source>
        <strain evidence="9">AQ028</strain>
        <tissue evidence="9">Male pupae</tissue>
    </source>
</reference>
<evidence type="ECO:0008006" key="11">
    <source>
        <dbReference type="Google" id="ProtNLM"/>
    </source>
</evidence>
<evidence type="ECO:0000256" key="2">
    <source>
        <dbReference type="ARBA" id="ARBA00022475"/>
    </source>
</evidence>
<name>A0ABD0SKZ9_LOXSC</name>
<keyword evidence="5 8" id="KW-0472">Membrane</keyword>
<evidence type="ECO:0000256" key="4">
    <source>
        <dbReference type="ARBA" id="ARBA00022989"/>
    </source>
</evidence>
<evidence type="ECO:0000313" key="10">
    <source>
        <dbReference type="Proteomes" id="UP001549921"/>
    </source>
</evidence>
<keyword evidence="4 8" id="KW-1133">Transmembrane helix</keyword>
<evidence type="ECO:0000256" key="7">
    <source>
        <dbReference type="ARBA" id="ARBA00023180"/>
    </source>
</evidence>
<comment type="subcellular location">
    <subcellularLocation>
        <location evidence="1">Cell membrane</location>
        <topology evidence="1">Multi-pass membrane protein</topology>
    </subcellularLocation>
</comment>
<evidence type="ECO:0000256" key="8">
    <source>
        <dbReference type="SAM" id="Phobius"/>
    </source>
</evidence>
<accession>A0ABD0SKZ9</accession>
<dbReference type="GO" id="GO:0005886">
    <property type="term" value="C:plasma membrane"/>
    <property type="evidence" value="ECO:0007669"/>
    <property type="project" value="UniProtKB-SubCell"/>
</dbReference>